<evidence type="ECO:0008006" key="6">
    <source>
        <dbReference type="Google" id="ProtNLM"/>
    </source>
</evidence>
<dbReference type="Proteomes" id="UP000430843">
    <property type="component" value="Unassembled WGS sequence"/>
</dbReference>
<organism evidence="3 5">
    <name type="scientific">Brucella tritici</name>
    <dbReference type="NCBI Taxonomy" id="94626"/>
    <lineage>
        <taxon>Bacteria</taxon>
        <taxon>Pseudomonadati</taxon>
        <taxon>Pseudomonadota</taxon>
        <taxon>Alphaproteobacteria</taxon>
        <taxon>Hyphomicrobiales</taxon>
        <taxon>Brucellaceae</taxon>
        <taxon>Brucella/Ochrobactrum group</taxon>
        <taxon>Brucella</taxon>
    </lineage>
</organism>
<evidence type="ECO:0000313" key="3">
    <source>
        <dbReference type="EMBL" id="KAB2685012.1"/>
    </source>
</evidence>
<accession>A0A6L3YPQ7</accession>
<evidence type="ECO:0000313" key="5">
    <source>
        <dbReference type="Proteomes" id="UP000481643"/>
    </source>
</evidence>
<proteinExistence type="predicted"/>
<dbReference type="Proteomes" id="UP000481643">
    <property type="component" value="Unassembled WGS sequence"/>
</dbReference>
<dbReference type="EMBL" id="WBWA01000012">
    <property type="protein sequence ID" value="KAB2664573.1"/>
    <property type="molecule type" value="Genomic_DNA"/>
</dbReference>
<protein>
    <recommendedName>
        <fullName evidence="6">Lipoprotein</fullName>
    </recommendedName>
</protein>
<comment type="caution">
    <text evidence="3">The sequence shown here is derived from an EMBL/GenBank/DDBJ whole genome shotgun (WGS) entry which is preliminary data.</text>
</comment>
<evidence type="ECO:0000256" key="1">
    <source>
        <dbReference type="SAM" id="SignalP"/>
    </source>
</evidence>
<evidence type="ECO:0000313" key="2">
    <source>
        <dbReference type="EMBL" id="KAB2664573.1"/>
    </source>
</evidence>
<feature type="signal peptide" evidence="1">
    <location>
        <begin position="1"/>
        <end position="20"/>
    </location>
</feature>
<dbReference type="EMBL" id="WBVX01000012">
    <property type="protein sequence ID" value="KAB2685012.1"/>
    <property type="molecule type" value="Genomic_DNA"/>
</dbReference>
<dbReference type="PROSITE" id="PS51257">
    <property type="entry name" value="PROKAR_LIPOPROTEIN"/>
    <property type="match status" value="1"/>
</dbReference>
<keyword evidence="4" id="KW-1185">Reference proteome</keyword>
<keyword evidence="1" id="KW-0732">Signal</keyword>
<dbReference type="AlphaFoldDB" id="A0A6L3YPQ7"/>
<evidence type="ECO:0000313" key="4">
    <source>
        <dbReference type="Proteomes" id="UP000430843"/>
    </source>
</evidence>
<dbReference type="RefSeq" id="WP_151651968.1">
    <property type="nucleotide sequence ID" value="NZ_JBOHIY010000020.1"/>
</dbReference>
<sequence length="121" mass="13000">MKRSLYVLSCFALISGCATRADNISASYVPTNIYNSQSCSQMKEEAVRLSYSAAAAVGRQNSAATRDTITTGVGLVLFWPALFLNNGDGAKAAEVARLKGEMQALEQASARKGCNIIFRNR</sequence>
<feature type="chain" id="PRO_5044644438" description="Lipoprotein" evidence="1">
    <location>
        <begin position="21"/>
        <end position="121"/>
    </location>
</feature>
<reference evidence="4 5" key="1">
    <citation type="submission" date="2019-09" db="EMBL/GenBank/DDBJ databases">
        <title>Taxonomic organization of the family Brucellaceae based on a phylogenomic approach.</title>
        <authorList>
            <person name="Leclercq S."/>
            <person name="Cloeckaert A."/>
            <person name="Zygmunt M.S."/>
        </authorList>
    </citation>
    <scope>NUCLEOTIDE SEQUENCE [LARGE SCALE GENOMIC DNA]</scope>
    <source>
        <strain evidence="2 4">LMG 18957</strain>
        <strain evidence="3 5">WS1830</strain>
    </source>
</reference>
<gene>
    <name evidence="2" type="ORF">F9K91_13805</name>
    <name evidence="3" type="ORF">F9L08_13410</name>
</gene>
<name>A0A6L3YPQ7_9HYPH</name>